<keyword evidence="4 7" id="KW-0812">Transmembrane</keyword>
<name>A0A1D2NKX5_ORCCI</name>
<evidence type="ECO:0000256" key="2">
    <source>
        <dbReference type="ARBA" id="ARBA00006148"/>
    </source>
</evidence>
<keyword evidence="7" id="KW-0769">Symport</keyword>
<dbReference type="InterPro" id="IPR050746">
    <property type="entry name" value="DAACS"/>
</dbReference>
<protein>
    <recommendedName>
        <fullName evidence="7">Amino acid transporter</fullName>
    </recommendedName>
</protein>
<comment type="caution">
    <text evidence="8">The sequence shown here is derived from an EMBL/GenBank/DDBJ whole genome shotgun (WGS) entry which is preliminary data.</text>
</comment>
<gene>
    <name evidence="8" type="ORF">Ocin01_00954</name>
</gene>
<dbReference type="GO" id="GO:0015175">
    <property type="term" value="F:neutral L-amino acid transmembrane transporter activity"/>
    <property type="evidence" value="ECO:0007669"/>
    <property type="project" value="TreeGrafter"/>
</dbReference>
<comment type="subcellular location">
    <subcellularLocation>
        <location evidence="1 7">Membrane</location>
        <topology evidence="1 7">Multi-pass membrane protein</topology>
    </subcellularLocation>
</comment>
<organism evidence="8 9">
    <name type="scientific">Orchesella cincta</name>
    <name type="common">Springtail</name>
    <name type="synonym">Podura cincta</name>
    <dbReference type="NCBI Taxonomy" id="48709"/>
    <lineage>
        <taxon>Eukaryota</taxon>
        <taxon>Metazoa</taxon>
        <taxon>Ecdysozoa</taxon>
        <taxon>Arthropoda</taxon>
        <taxon>Hexapoda</taxon>
        <taxon>Collembola</taxon>
        <taxon>Entomobryomorpha</taxon>
        <taxon>Entomobryoidea</taxon>
        <taxon>Orchesellidae</taxon>
        <taxon>Orchesellinae</taxon>
        <taxon>Orchesella</taxon>
    </lineage>
</organism>
<keyword evidence="9" id="KW-1185">Reference proteome</keyword>
<dbReference type="EMBL" id="LJIJ01000017">
    <property type="protein sequence ID" value="ODN05765.1"/>
    <property type="molecule type" value="Genomic_DNA"/>
</dbReference>
<dbReference type="OMA" id="INWILTI"/>
<evidence type="ECO:0000313" key="8">
    <source>
        <dbReference type="EMBL" id="ODN05765.1"/>
    </source>
</evidence>
<feature type="transmembrane region" description="Helical" evidence="7">
    <location>
        <begin position="7"/>
        <end position="23"/>
    </location>
</feature>
<reference evidence="8 9" key="1">
    <citation type="journal article" date="2016" name="Genome Biol. Evol.">
        <title>Gene Family Evolution Reflects Adaptation to Soil Environmental Stressors in the Genome of the Collembolan Orchesella cincta.</title>
        <authorList>
            <person name="Faddeeva-Vakhrusheva A."/>
            <person name="Derks M.F."/>
            <person name="Anvar S.Y."/>
            <person name="Agamennone V."/>
            <person name="Suring W."/>
            <person name="Smit S."/>
            <person name="van Straalen N.M."/>
            <person name="Roelofs D."/>
        </authorList>
    </citation>
    <scope>NUCLEOTIDE SEQUENCE [LARGE SCALE GENOMIC DNA]</scope>
    <source>
        <tissue evidence="8">Mixed pool</tissue>
    </source>
</reference>
<comment type="similarity">
    <text evidence="2 7">Belongs to the dicarboxylate/amino acid:cation symporter (DAACS) (TC 2.A.23) family.</text>
</comment>
<dbReference type="GO" id="GO:0005886">
    <property type="term" value="C:plasma membrane"/>
    <property type="evidence" value="ECO:0007669"/>
    <property type="project" value="TreeGrafter"/>
</dbReference>
<dbReference type="Gene3D" id="1.10.3860.10">
    <property type="entry name" value="Sodium:dicarboxylate symporter"/>
    <property type="match status" value="1"/>
</dbReference>
<dbReference type="Pfam" id="PF00375">
    <property type="entry name" value="SDF"/>
    <property type="match status" value="1"/>
</dbReference>
<evidence type="ECO:0000256" key="3">
    <source>
        <dbReference type="ARBA" id="ARBA00022448"/>
    </source>
</evidence>
<accession>A0A1D2NKX5</accession>
<keyword evidence="5 7" id="KW-1133">Transmembrane helix</keyword>
<dbReference type="AlphaFoldDB" id="A0A1D2NKX5"/>
<dbReference type="PRINTS" id="PR00173">
    <property type="entry name" value="EDTRNSPORT"/>
</dbReference>
<feature type="transmembrane region" description="Helical" evidence="7">
    <location>
        <begin position="145"/>
        <end position="166"/>
    </location>
</feature>
<sequence length="243" mass="25729">MDNYYRLSPIGVFCLMAGGILDVNDLDKIFATTGLYVFTVLLGLLLHGLVVLPMIYFVISGSHPFKLIGNVVQALVTAFGTSSSIAALPATVSCVEDKHGVDPRVARFVLPLGAAINMDGTALYEAVAALFLVQLHGIPLDFPSIVAVSFIATIASIGASGIPHAGLVTMTMLMNVLGLPAESIAFLIPVDWILHRFRTTVNVLGDVIGASLVDTLCKGELDEFPIKPTDSESAQLSTTEEDV</sequence>
<evidence type="ECO:0000313" key="9">
    <source>
        <dbReference type="Proteomes" id="UP000094527"/>
    </source>
</evidence>
<evidence type="ECO:0000256" key="4">
    <source>
        <dbReference type="ARBA" id="ARBA00022692"/>
    </source>
</evidence>
<dbReference type="InterPro" id="IPR001991">
    <property type="entry name" value="Na-dicarboxylate_symporter"/>
</dbReference>
<dbReference type="PANTHER" id="PTHR11958:SF63">
    <property type="entry name" value="AMINO ACID TRANSPORTER"/>
    <property type="match status" value="1"/>
</dbReference>
<dbReference type="GO" id="GO:0005313">
    <property type="term" value="F:L-glutamate transmembrane transporter activity"/>
    <property type="evidence" value="ECO:0007669"/>
    <property type="project" value="TreeGrafter"/>
</dbReference>
<evidence type="ECO:0000256" key="6">
    <source>
        <dbReference type="ARBA" id="ARBA00023136"/>
    </source>
</evidence>
<keyword evidence="6 7" id="KW-0472">Membrane</keyword>
<keyword evidence="3 7" id="KW-0813">Transport</keyword>
<evidence type="ECO:0000256" key="7">
    <source>
        <dbReference type="RuleBase" id="RU361216"/>
    </source>
</evidence>
<evidence type="ECO:0000256" key="5">
    <source>
        <dbReference type="ARBA" id="ARBA00022989"/>
    </source>
</evidence>
<dbReference type="Proteomes" id="UP000094527">
    <property type="component" value="Unassembled WGS sequence"/>
</dbReference>
<evidence type="ECO:0000256" key="1">
    <source>
        <dbReference type="ARBA" id="ARBA00004141"/>
    </source>
</evidence>
<dbReference type="SUPFAM" id="SSF118215">
    <property type="entry name" value="Proton glutamate symport protein"/>
    <property type="match status" value="1"/>
</dbReference>
<dbReference type="GO" id="GO:0015501">
    <property type="term" value="F:glutamate:sodium symporter activity"/>
    <property type="evidence" value="ECO:0007669"/>
    <property type="project" value="TreeGrafter"/>
</dbReference>
<feature type="transmembrane region" description="Helical" evidence="7">
    <location>
        <begin position="35"/>
        <end position="59"/>
    </location>
</feature>
<feature type="transmembrane region" description="Helical" evidence="7">
    <location>
        <begin position="71"/>
        <end position="92"/>
    </location>
</feature>
<dbReference type="InterPro" id="IPR036458">
    <property type="entry name" value="Na:dicarbo_symporter_sf"/>
</dbReference>
<proteinExistence type="inferred from homology"/>
<feature type="transmembrane region" description="Helical" evidence="7">
    <location>
        <begin position="112"/>
        <end position="133"/>
    </location>
</feature>
<dbReference type="STRING" id="48709.A0A1D2NKX5"/>
<dbReference type="PANTHER" id="PTHR11958">
    <property type="entry name" value="SODIUM/DICARBOXYLATE SYMPORTER-RELATED"/>
    <property type="match status" value="1"/>
</dbReference>
<dbReference type="OrthoDB" id="5877963at2759"/>